<dbReference type="NCBIfam" id="TIGR01131">
    <property type="entry name" value="ATP_synt_6_or_A"/>
    <property type="match status" value="1"/>
</dbReference>
<keyword evidence="5 12" id="KW-0812">Transmembrane</keyword>
<dbReference type="PRINTS" id="PR00123">
    <property type="entry name" value="ATPASEA"/>
</dbReference>
<evidence type="ECO:0000256" key="12">
    <source>
        <dbReference type="SAM" id="Phobius"/>
    </source>
</evidence>
<evidence type="ECO:0000256" key="5">
    <source>
        <dbReference type="ARBA" id="ARBA00022692"/>
    </source>
</evidence>
<evidence type="ECO:0000256" key="9">
    <source>
        <dbReference type="ARBA" id="ARBA00023136"/>
    </source>
</evidence>
<keyword evidence="10" id="KW-0066">ATP synthesis</keyword>
<feature type="transmembrane region" description="Helical" evidence="12">
    <location>
        <begin position="200"/>
        <end position="218"/>
    </location>
</feature>
<keyword evidence="9 12" id="KW-0472">Membrane</keyword>
<dbReference type="GO" id="GO:0005743">
    <property type="term" value="C:mitochondrial inner membrane"/>
    <property type="evidence" value="ECO:0007669"/>
    <property type="project" value="UniProtKB-SubCell"/>
</dbReference>
<feature type="transmembrane region" description="Helical" evidence="12">
    <location>
        <begin position="171"/>
        <end position="194"/>
    </location>
</feature>
<dbReference type="GO" id="GO:0045259">
    <property type="term" value="C:proton-transporting ATP synthase complex"/>
    <property type="evidence" value="ECO:0007669"/>
    <property type="project" value="UniProtKB-KW"/>
</dbReference>
<feature type="transmembrane region" description="Helical" evidence="12">
    <location>
        <begin position="15"/>
        <end position="36"/>
    </location>
</feature>
<dbReference type="InterPro" id="IPR023011">
    <property type="entry name" value="ATP_synth_F0_asu_AS"/>
</dbReference>
<proteinExistence type="inferred from homology"/>
<dbReference type="Pfam" id="PF00119">
    <property type="entry name" value="ATP-synt_A"/>
    <property type="match status" value="1"/>
</dbReference>
<comment type="subcellular location">
    <subcellularLocation>
        <location evidence="1">Membrane</location>
        <topology evidence="1">Multi-pass membrane protein</topology>
    </subcellularLocation>
    <subcellularLocation>
        <location evidence="11">Mitochondrion inner membrane</location>
        <topology evidence="11">Multi-pass membrane protein</topology>
    </subcellularLocation>
</comment>
<dbReference type="GeneID" id="2847170"/>
<dbReference type="EMBL" id="AY456187">
    <property type="protein sequence ID" value="AAS00852.1"/>
    <property type="molecule type" value="Genomic_DNA"/>
</dbReference>
<dbReference type="InterPro" id="IPR000568">
    <property type="entry name" value="ATP_synth_F0_asu"/>
</dbReference>
<dbReference type="AlphaFoldDB" id="Q6SL21"/>
<name>Q6SL21_9CRUS</name>
<keyword evidence="6" id="KW-0375">Hydrogen ion transport</keyword>
<dbReference type="SUPFAM" id="SSF81336">
    <property type="entry name" value="F1F0 ATP synthase subunit A"/>
    <property type="match status" value="1"/>
</dbReference>
<evidence type="ECO:0000256" key="8">
    <source>
        <dbReference type="ARBA" id="ARBA00023065"/>
    </source>
</evidence>
<sequence>MMMSLFSIFDPSSSYYFHFFWFSIPIILFFLTPSFWLNPPQFFYSLILINKALFKEFKPLIMNSIAKSSMVLVCSLFIFILLSNLIGLLPYVFTSTSHMMISMSMAFPFWMSSFLYSWINHTKHALAHLTPLGTPPALMMFMVLIELISALIRPITLSIRLSANMIAGHLLISLITSCNISLFVMIPILSNILLMTLETAVAFIQAYVFSILITLYISEV</sequence>
<evidence type="ECO:0000256" key="11">
    <source>
        <dbReference type="RuleBase" id="RU004450"/>
    </source>
</evidence>
<dbReference type="InterPro" id="IPR035908">
    <property type="entry name" value="F0_ATP_A_sf"/>
</dbReference>
<evidence type="ECO:0000256" key="10">
    <source>
        <dbReference type="ARBA" id="ARBA00023310"/>
    </source>
</evidence>
<evidence type="ECO:0000256" key="4">
    <source>
        <dbReference type="ARBA" id="ARBA00022547"/>
    </source>
</evidence>
<dbReference type="GO" id="GO:0046933">
    <property type="term" value="F:proton-transporting ATP synthase activity, rotational mechanism"/>
    <property type="evidence" value="ECO:0007669"/>
    <property type="project" value="TreeGrafter"/>
</dbReference>
<reference evidence="13" key="1">
    <citation type="journal article" date="2004" name="Proc. R. Soc. Lond., B, Biol. Sci.">
        <title>Phylogenetic position of the Pentastomida and [pan]crustacean relationships.</title>
        <authorList>
            <person name="Lavrov D.V."/>
            <person name="Brown W.M."/>
            <person name="Boore J.L."/>
        </authorList>
    </citation>
    <scope>NUCLEOTIDE SEQUENCE</scope>
</reference>
<evidence type="ECO:0000256" key="7">
    <source>
        <dbReference type="ARBA" id="ARBA00022989"/>
    </source>
</evidence>
<evidence type="ECO:0000256" key="3">
    <source>
        <dbReference type="ARBA" id="ARBA00022448"/>
    </source>
</evidence>
<comment type="similarity">
    <text evidence="2">Belongs to the ATPase A chain family.</text>
</comment>
<accession>Q6SL21</accession>
<evidence type="ECO:0000256" key="1">
    <source>
        <dbReference type="ARBA" id="ARBA00004141"/>
    </source>
</evidence>
<feature type="transmembrane region" description="Helical" evidence="12">
    <location>
        <begin position="70"/>
        <end position="93"/>
    </location>
</feature>
<dbReference type="CTD" id="4508"/>
<dbReference type="RefSeq" id="YP_026011.1">
    <property type="nucleotide sequence ID" value="NC_005935.1"/>
</dbReference>
<evidence type="ECO:0000313" key="13">
    <source>
        <dbReference type="EMBL" id="AAS00852.1"/>
    </source>
</evidence>
<organism evidence="13">
    <name type="scientific">Argulus americanus</name>
    <dbReference type="NCBI Taxonomy" id="260819"/>
    <lineage>
        <taxon>Eukaryota</taxon>
        <taxon>Metazoa</taxon>
        <taxon>Ecdysozoa</taxon>
        <taxon>Arthropoda</taxon>
        <taxon>Crustacea</taxon>
        <taxon>Oligostraca</taxon>
        <taxon>Ichthyostraca</taxon>
        <taxon>Branchiura</taxon>
        <taxon>Arguloida</taxon>
        <taxon>Argulidae</taxon>
        <taxon>Argulus</taxon>
    </lineage>
</organism>
<keyword evidence="8" id="KW-0406">Ion transport</keyword>
<keyword evidence="13" id="KW-0496">Mitochondrion</keyword>
<dbReference type="PANTHER" id="PTHR11410:SF0">
    <property type="entry name" value="ATP SYNTHASE SUBUNIT A"/>
    <property type="match status" value="1"/>
</dbReference>
<feature type="transmembrane region" description="Helical" evidence="12">
    <location>
        <begin position="100"/>
        <end position="119"/>
    </location>
</feature>
<gene>
    <name evidence="13" type="primary">atp6</name>
</gene>
<dbReference type="Gene3D" id="1.20.120.220">
    <property type="entry name" value="ATP synthase, F0 complex, subunit A"/>
    <property type="match status" value="1"/>
</dbReference>
<keyword evidence="7 12" id="KW-1133">Transmembrane helix</keyword>
<protein>
    <recommendedName>
        <fullName evidence="11">ATP synthase subunit a</fullName>
    </recommendedName>
</protein>
<dbReference type="CDD" id="cd00310">
    <property type="entry name" value="ATP-synt_Fo_a_6"/>
    <property type="match status" value="1"/>
</dbReference>
<keyword evidence="3" id="KW-0813">Transport</keyword>
<geneLocation type="mitochondrion" evidence="13"/>
<evidence type="ECO:0000256" key="2">
    <source>
        <dbReference type="ARBA" id="ARBA00006810"/>
    </source>
</evidence>
<dbReference type="InterPro" id="IPR045083">
    <property type="entry name" value="ATP_synth_F0_asu_bact/mt"/>
</dbReference>
<keyword evidence="4" id="KW-0138">CF(0)</keyword>
<dbReference type="PANTHER" id="PTHR11410">
    <property type="entry name" value="ATP SYNTHASE SUBUNIT A"/>
    <property type="match status" value="1"/>
</dbReference>
<evidence type="ECO:0000256" key="6">
    <source>
        <dbReference type="ARBA" id="ARBA00022781"/>
    </source>
</evidence>
<dbReference type="PROSITE" id="PS00449">
    <property type="entry name" value="ATPASE_A"/>
    <property type="match status" value="1"/>
</dbReference>